<name>A0A803PLG4_CANSA</name>
<evidence type="ECO:0008006" key="3">
    <source>
        <dbReference type="Google" id="ProtNLM"/>
    </source>
</evidence>
<dbReference type="AlphaFoldDB" id="A0A803PLG4"/>
<evidence type="ECO:0000313" key="2">
    <source>
        <dbReference type="Proteomes" id="UP000596661"/>
    </source>
</evidence>
<reference evidence="1" key="2">
    <citation type="submission" date="2021-03" db="UniProtKB">
        <authorList>
            <consortium name="EnsemblPlants"/>
        </authorList>
    </citation>
    <scope>IDENTIFICATION</scope>
</reference>
<dbReference type="Gramene" id="evm.model.05.1469">
    <property type="protein sequence ID" value="cds.evm.model.05.1469"/>
    <property type="gene ID" value="evm.TU.05.1469"/>
</dbReference>
<proteinExistence type="predicted"/>
<reference evidence="1" key="1">
    <citation type="submission" date="2018-11" db="EMBL/GenBank/DDBJ databases">
        <authorList>
            <person name="Grassa J C."/>
        </authorList>
    </citation>
    <scope>NUCLEOTIDE SEQUENCE [LARGE SCALE GENOMIC DNA]</scope>
</reference>
<dbReference type="Proteomes" id="UP000596661">
    <property type="component" value="Chromosome 5"/>
</dbReference>
<accession>A0A803PLG4</accession>
<keyword evidence="2" id="KW-1185">Reference proteome</keyword>
<organism evidence="1 2">
    <name type="scientific">Cannabis sativa</name>
    <name type="common">Hemp</name>
    <name type="synonym">Marijuana</name>
    <dbReference type="NCBI Taxonomy" id="3483"/>
    <lineage>
        <taxon>Eukaryota</taxon>
        <taxon>Viridiplantae</taxon>
        <taxon>Streptophyta</taxon>
        <taxon>Embryophyta</taxon>
        <taxon>Tracheophyta</taxon>
        <taxon>Spermatophyta</taxon>
        <taxon>Magnoliopsida</taxon>
        <taxon>eudicotyledons</taxon>
        <taxon>Gunneridae</taxon>
        <taxon>Pentapetalae</taxon>
        <taxon>rosids</taxon>
        <taxon>fabids</taxon>
        <taxon>Rosales</taxon>
        <taxon>Cannabaceae</taxon>
        <taxon>Cannabis</taxon>
    </lineage>
</organism>
<dbReference type="EnsemblPlants" id="evm.model.05.1469">
    <property type="protein sequence ID" value="cds.evm.model.05.1469"/>
    <property type="gene ID" value="evm.TU.05.1469"/>
</dbReference>
<sequence length="118" mass="14079">MHWLKEGDDNTALFHASLRARRSVNRICSIENMAGDWVDEPNHVNDAFLQFYMNLLGYKMIERKSVNEKVDLVKHYGRKGTRPNYMIKLDLRKVYDTVEWDFIEEILKALNFPQKFIQ</sequence>
<dbReference type="EMBL" id="UZAU01000542">
    <property type="status" value="NOT_ANNOTATED_CDS"/>
    <property type="molecule type" value="Genomic_DNA"/>
</dbReference>
<evidence type="ECO:0000313" key="1">
    <source>
        <dbReference type="EnsemblPlants" id="cds.evm.model.05.1469"/>
    </source>
</evidence>
<protein>
    <recommendedName>
        <fullName evidence="3">Reverse transcriptase</fullName>
    </recommendedName>
</protein>